<dbReference type="PROSITE" id="PS51144">
    <property type="entry name" value="ALPHA_CA_2"/>
    <property type="match status" value="1"/>
</dbReference>
<keyword evidence="4 8" id="KW-0479">Metal-binding</keyword>
<accession>A0A8C2KR40</accession>
<dbReference type="PROSITE" id="PS00162">
    <property type="entry name" value="ALPHA_CA_1"/>
    <property type="match status" value="1"/>
</dbReference>
<keyword evidence="6 8" id="KW-0456">Lyase</keyword>
<dbReference type="Gene3D" id="3.10.200.10">
    <property type="entry name" value="Alpha carbonic anhydrase"/>
    <property type="match status" value="1"/>
</dbReference>
<reference evidence="10" key="1">
    <citation type="submission" date="2025-08" db="UniProtKB">
        <authorList>
            <consortium name="Ensembl"/>
        </authorList>
    </citation>
    <scope>IDENTIFICATION</scope>
</reference>
<dbReference type="PANTHER" id="PTHR18952">
    <property type="entry name" value="CARBONIC ANHYDRASE"/>
    <property type="match status" value="1"/>
</dbReference>
<dbReference type="GO" id="GO:0005737">
    <property type="term" value="C:cytoplasm"/>
    <property type="evidence" value="ECO:0007669"/>
    <property type="project" value="TreeGrafter"/>
</dbReference>
<dbReference type="PANTHER" id="PTHR18952:SF120">
    <property type="entry name" value="CARBONIC ANHYDRASE 2"/>
    <property type="match status" value="1"/>
</dbReference>
<dbReference type="GO" id="GO:0008270">
    <property type="term" value="F:zinc ion binding"/>
    <property type="evidence" value="ECO:0007669"/>
    <property type="project" value="UniProtKB-UniRule"/>
</dbReference>
<comment type="catalytic activity">
    <reaction evidence="7 8">
        <text>hydrogencarbonate + H(+) = CO2 + H2O</text>
        <dbReference type="Rhea" id="RHEA:10748"/>
        <dbReference type="ChEBI" id="CHEBI:15377"/>
        <dbReference type="ChEBI" id="CHEBI:15378"/>
        <dbReference type="ChEBI" id="CHEBI:16526"/>
        <dbReference type="ChEBI" id="CHEBI:17544"/>
        <dbReference type="EC" id="4.2.1.1"/>
    </reaction>
</comment>
<dbReference type="Proteomes" id="UP000694701">
    <property type="component" value="Unplaced"/>
</dbReference>
<dbReference type="InterPro" id="IPR018338">
    <property type="entry name" value="Carbonic_anhydrase_a-class_CS"/>
</dbReference>
<evidence type="ECO:0000259" key="9">
    <source>
        <dbReference type="PROSITE" id="PS51144"/>
    </source>
</evidence>
<sequence>VIMSHEWGYSDHNGPDKWCEKFEIANGTRQSPIDIQTSGASYDKSLKPLNLHYDPSTSLEILNNGHSIQVTFADDDDSSILTEGPISGKYRLKQFHFHWGASDDKGSEHTVDGKCYPAELHLVHWNTEYPSFVEAVSKPDGLAVVGVFLENGAENPNLQALLDAMDAIKFKGKQNSFTNFDPTVLLPKSLDYWTYLGSLTTPPLYESVTWIVCKQSISVSSEQMKKFRSLLFTAEDKKDCCMVNNYRPPQPLKGREVRASFK</sequence>
<dbReference type="Ensembl" id="ENSCCRT00020121548.1">
    <property type="protein sequence ID" value="ENSCCRP00020111321.1"/>
    <property type="gene ID" value="ENSCCRG00020050591.1"/>
</dbReference>
<dbReference type="GO" id="GO:0004089">
    <property type="term" value="F:carbonate dehydratase activity"/>
    <property type="evidence" value="ECO:0007669"/>
    <property type="project" value="UniProtKB-UniRule"/>
</dbReference>
<evidence type="ECO:0000313" key="10">
    <source>
        <dbReference type="Ensembl" id="ENSCCRP00020111321.1"/>
    </source>
</evidence>
<evidence type="ECO:0000256" key="1">
    <source>
        <dbReference type="ARBA" id="ARBA00001947"/>
    </source>
</evidence>
<feature type="domain" description="Alpha-carbonic anhydrase" evidence="9">
    <location>
        <begin position="5"/>
        <end position="261"/>
    </location>
</feature>
<dbReference type="InterPro" id="IPR001148">
    <property type="entry name" value="CA_dom"/>
</dbReference>
<evidence type="ECO:0000313" key="11">
    <source>
        <dbReference type="Proteomes" id="UP000694701"/>
    </source>
</evidence>
<evidence type="ECO:0000256" key="7">
    <source>
        <dbReference type="ARBA" id="ARBA00048348"/>
    </source>
</evidence>
<dbReference type="SMART" id="SM01057">
    <property type="entry name" value="Carb_anhydrase"/>
    <property type="match status" value="1"/>
</dbReference>
<dbReference type="InterPro" id="IPR036398">
    <property type="entry name" value="CA_dom_sf"/>
</dbReference>
<evidence type="ECO:0000256" key="4">
    <source>
        <dbReference type="ARBA" id="ARBA00022723"/>
    </source>
</evidence>
<dbReference type="FunFam" id="3.10.200.10:FF:000001">
    <property type="entry name" value="Carbonic anhydrase 2"/>
    <property type="match status" value="1"/>
</dbReference>
<comment type="function">
    <text evidence="8">Reversible hydration of carbon dioxide.</text>
</comment>
<dbReference type="Pfam" id="PF00194">
    <property type="entry name" value="Carb_anhydrase"/>
    <property type="match status" value="1"/>
</dbReference>
<organism evidence="10 11">
    <name type="scientific">Cyprinus carpio</name>
    <name type="common">Common carp</name>
    <dbReference type="NCBI Taxonomy" id="7962"/>
    <lineage>
        <taxon>Eukaryota</taxon>
        <taxon>Metazoa</taxon>
        <taxon>Chordata</taxon>
        <taxon>Craniata</taxon>
        <taxon>Vertebrata</taxon>
        <taxon>Euteleostomi</taxon>
        <taxon>Actinopterygii</taxon>
        <taxon>Neopterygii</taxon>
        <taxon>Teleostei</taxon>
        <taxon>Ostariophysi</taxon>
        <taxon>Cypriniformes</taxon>
        <taxon>Cyprinidae</taxon>
        <taxon>Cyprininae</taxon>
        <taxon>Cyprinus</taxon>
    </lineage>
</organism>
<comment type="similarity">
    <text evidence="2 8">Belongs to the alpha-carbonic anhydrase family.</text>
</comment>
<keyword evidence="5 8" id="KW-0862">Zinc</keyword>
<evidence type="ECO:0000256" key="5">
    <source>
        <dbReference type="ARBA" id="ARBA00022833"/>
    </source>
</evidence>
<comment type="cofactor">
    <cofactor evidence="1 8">
        <name>Zn(2+)</name>
        <dbReference type="ChEBI" id="CHEBI:29105"/>
    </cofactor>
</comment>
<dbReference type="GO" id="GO:0006885">
    <property type="term" value="P:regulation of pH"/>
    <property type="evidence" value="ECO:0007669"/>
    <property type="project" value="TreeGrafter"/>
</dbReference>
<dbReference type="AlphaFoldDB" id="A0A8C2KR40"/>
<evidence type="ECO:0000256" key="2">
    <source>
        <dbReference type="ARBA" id="ARBA00010718"/>
    </source>
</evidence>
<dbReference type="InterPro" id="IPR023561">
    <property type="entry name" value="Carbonic_anhydrase_a-class"/>
</dbReference>
<proteinExistence type="inferred from homology"/>
<dbReference type="GO" id="GO:0015670">
    <property type="term" value="P:carbon dioxide transport"/>
    <property type="evidence" value="ECO:0007669"/>
    <property type="project" value="TreeGrafter"/>
</dbReference>
<name>A0A8C2KR40_CYPCA</name>
<evidence type="ECO:0000256" key="6">
    <source>
        <dbReference type="ARBA" id="ARBA00023239"/>
    </source>
</evidence>
<evidence type="ECO:0000256" key="3">
    <source>
        <dbReference type="ARBA" id="ARBA00012925"/>
    </source>
</evidence>
<dbReference type="EC" id="4.2.1.1" evidence="3 8"/>
<protein>
    <recommendedName>
        <fullName evidence="3 8">Carbonic anhydrase</fullName>
        <ecNumber evidence="3 8">4.2.1.1</ecNumber>
    </recommendedName>
</protein>
<dbReference type="SUPFAM" id="SSF51069">
    <property type="entry name" value="Carbonic anhydrase"/>
    <property type="match status" value="1"/>
</dbReference>
<evidence type="ECO:0000256" key="8">
    <source>
        <dbReference type="RuleBase" id="RU367011"/>
    </source>
</evidence>